<evidence type="ECO:0000313" key="1">
    <source>
        <dbReference type="EMBL" id="KAK9425404.1"/>
    </source>
</evidence>
<proteinExistence type="predicted"/>
<evidence type="ECO:0000313" key="2">
    <source>
        <dbReference type="Proteomes" id="UP001408356"/>
    </source>
</evidence>
<organism evidence="1 2">
    <name type="scientific">Seiridium unicorne</name>
    <dbReference type="NCBI Taxonomy" id="138068"/>
    <lineage>
        <taxon>Eukaryota</taxon>
        <taxon>Fungi</taxon>
        <taxon>Dikarya</taxon>
        <taxon>Ascomycota</taxon>
        <taxon>Pezizomycotina</taxon>
        <taxon>Sordariomycetes</taxon>
        <taxon>Xylariomycetidae</taxon>
        <taxon>Amphisphaeriales</taxon>
        <taxon>Sporocadaceae</taxon>
        <taxon>Seiridium</taxon>
    </lineage>
</organism>
<name>A0ABR2VER2_9PEZI</name>
<comment type="caution">
    <text evidence="1">The sequence shown here is derived from an EMBL/GenBank/DDBJ whole genome shotgun (WGS) entry which is preliminary data.</text>
</comment>
<protein>
    <submittedName>
        <fullName evidence="1">Uncharacterized protein</fullName>
    </submittedName>
</protein>
<sequence>MALIVLSRLLALPSKL</sequence>
<gene>
    <name evidence="1" type="ORF">SUNI508_13078</name>
</gene>
<dbReference type="Proteomes" id="UP001408356">
    <property type="component" value="Unassembled WGS sequence"/>
</dbReference>
<keyword evidence="2" id="KW-1185">Reference proteome</keyword>
<reference evidence="1 2" key="1">
    <citation type="journal article" date="2024" name="J. Plant Pathol.">
        <title>Sequence and assembly of the genome of Seiridium unicorne, isolate CBS 538.82, causal agent of cypress canker disease.</title>
        <authorList>
            <person name="Scali E."/>
            <person name="Rocca G.D."/>
            <person name="Danti R."/>
            <person name="Garbelotto M."/>
            <person name="Barberini S."/>
            <person name="Baroncelli R."/>
            <person name="Emiliani G."/>
        </authorList>
    </citation>
    <scope>NUCLEOTIDE SEQUENCE [LARGE SCALE GENOMIC DNA]</scope>
    <source>
        <strain evidence="1 2">BM-138-508</strain>
    </source>
</reference>
<accession>A0ABR2VER2</accession>
<dbReference type="EMBL" id="JARVKF010000018">
    <property type="protein sequence ID" value="KAK9425404.1"/>
    <property type="molecule type" value="Genomic_DNA"/>
</dbReference>